<evidence type="ECO:0000259" key="2">
    <source>
        <dbReference type="Pfam" id="PF00345"/>
    </source>
</evidence>
<feature type="signal peptide" evidence="1">
    <location>
        <begin position="1"/>
        <end position="21"/>
    </location>
</feature>
<dbReference type="Proteomes" id="UP001595957">
    <property type="component" value="Unassembled WGS sequence"/>
</dbReference>
<gene>
    <name evidence="3" type="ORF">ACFO3E_09380</name>
</gene>
<accession>A0ABV9EXN2</accession>
<comment type="caution">
    <text evidence="3">The sequence shown here is derived from an EMBL/GenBank/DDBJ whole genome shotgun (WGS) entry which is preliminary data.</text>
</comment>
<feature type="domain" description="Pili assembly chaperone N-terminal" evidence="2">
    <location>
        <begin position="40"/>
        <end position="135"/>
    </location>
</feature>
<dbReference type="InterPro" id="IPR016147">
    <property type="entry name" value="Pili_assmbl_chaperone_N"/>
</dbReference>
<protein>
    <submittedName>
        <fullName evidence="3">Fimbria/pilus periplasmic chaperone</fullName>
    </submittedName>
</protein>
<keyword evidence="1" id="KW-0732">Signal</keyword>
<feature type="chain" id="PRO_5046634835" evidence="1">
    <location>
        <begin position="22"/>
        <end position="248"/>
    </location>
</feature>
<dbReference type="InterPro" id="IPR013783">
    <property type="entry name" value="Ig-like_fold"/>
</dbReference>
<sequence length="248" mass="25232">MTLGAAAAGLVGALGASSALATTVSPVMVDLQTAGRGVVANISVTNTGAGPLPVEITVTALDPTPSGFQPGNGSADDLLVAPPTALIPAGQTQTFRVQWIGDPDLATSKHYYVSVNQLPVKLPEGQSAVQIVYNFQVLVSVSSPNKKPELTIKSVDAAKGEGDKPAIAVQVANGGEAHGYISQHRLKISETNAAGAEIFSKTISGAEFQQMVGYGLVATGQTRTVTVPVEGAPKGGTFSAALLDERAQ</sequence>
<dbReference type="InterPro" id="IPR008962">
    <property type="entry name" value="PapD-like_sf"/>
</dbReference>
<dbReference type="EMBL" id="JBHSFZ010000015">
    <property type="protein sequence ID" value="MFC4594401.1"/>
    <property type="molecule type" value="Genomic_DNA"/>
</dbReference>
<proteinExistence type="predicted"/>
<evidence type="ECO:0000313" key="3">
    <source>
        <dbReference type="EMBL" id="MFC4594401.1"/>
    </source>
</evidence>
<reference evidence="4" key="1">
    <citation type="journal article" date="2019" name="Int. J. Syst. Evol. Microbiol.">
        <title>The Global Catalogue of Microorganisms (GCM) 10K type strain sequencing project: providing services to taxonomists for standard genome sequencing and annotation.</title>
        <authorList>
            <consortium name="The Broad Institute Genomics Platform"/>
            <consortium name="The Broad Institute Genome Sequencing Center for Infectious Disease"/>
            <person name="Wu L."/>
            <person name="Ma J."/>
        </authorList>
    </citation>
    <scope>NUCLEOTIDE SEQUENCE [LARGE SCALE GENOMIC DNA]</scope>
    <source>
        <strain evidence="4">NBRC 103632</strain>
    </source>
</reference>
<evidence type="ECO:0000313" key="4">
    <source>
        <dbReference type="Proteomes" id="UP001595957"/>
    </source>
</evidence>
<name>A0ABV9EXN2_9SPHN</name>
<dbReference type="Gene3D" id="2.60.40.10">
    <property type="entry name" value="Immunoglobulins"/>
    <property type="match status" value="1"/>
</dbReference>
<dbReference type="SUPFAM" id="SSF49354">
    <property type="entry name" value="PapD-like"/>
    <property type="match status" value="1"/>
</dbReference>
<dbReference type="RefSeq" id="WP_380804098.1">
    <property type="nucleotide sequence ID" value="NZ_JBHSFZ010000015.1"/>
</dbReference>
<keyword evidence="4" id="KW-1185">Reference proteome</keyword>
<dbReference type="Pfam" id="PF00345">
    <property type="entry name" value="PapD_N"/>
    <property type="match status" value="1"/>
</dbReference>
<evidence type="ECO:0000256" key="1">
    <source>
        <dbReference type="SAM" id="SignalP"/>
    </source>
</evidence>
<organism evidence="3 4">
    <name type="scientific">Sphingobium tyrosinilyticum</name>
    <dbReference type="NCBI Taxonomy" id="2715436"/>
    <lineage>
        <taxon>Bacteria</taxon>
        <taxon>Pseudomonadati</taxon>
        <taxon>Pseudomonadota</taxon>
        <taxon>Alphaproteobacteria</taxon>
        <taxon>Sphingomonadales</taxon>
        <taxon>Sphingomonadaceae</taxon>
        <taxon>Sphingobium</taxon>
    </lineage>
</organism>